<evidence type="ECO:0000259" key="1">
    <source>
        <dbReference type="SMART" id="SM01008"/>
    </source>
</evidence>
<dbReference type="SUPFAM" id="SSF54665">
    <property type="entry name" value="CO dehydrogenase molybdoprotein N-domain-like"/>
    <property type="match status" value="1"/>
</dbReference>
<evidence type="ECO:0000313" key="3">
    <source>
        <dbReference type="Proteomes" id="UP001500279"/>
    </source>
</evidence>
<dbReference type="PIRSF" id="PIRSF036389">
    <property type="entry name" value="IOR_B"/>
    <property type="match status" value="1"/>
</dbReference>
<organism evidence="2 3">
    <name type="scientific">Ideonella azotifigens</name>
    <dbReference type="NCBI Taxonomy" id="513160"/>
    <lineage>
        <taxon>Bacteria</taxon>
        <taxon>Pseudomonadati</taxon>
        <taxon>Pseudomonadota</taxon>
        <taxon>Betaproteobacteria</taxon>
        <taxon>Burkholderiales</taxon>
        <taxon>Sphaerotilaceae</taxon>
        <taxon>Ideonella</taxon>
    </lineage>
</organism>
<comment type="caution">
    <text evidence="2">The sequence shown here is derived from an EMBL/GenBank/DDBJ whole genome shotgun (WGS) entry which is preliminary data.</text>
</comment>
<keyword evidence="3" id="KW-1185">Reference proteome</keyword>
<dbReference type="InterPro" id="IPR036856">
    <property type="entry name" value="Ald_Oxase/Xan_DH_a/b_sf"/>
</dbReference>
<evidence type="ECO:0000313" key="2">
    <source>
        <dbReference type="EMBL" id="GAA0742672.1"/>
    </source>
</evidence>
<dbReference type="Pfam" id="PF20256">
    <property type="entry name" value="MoCoBD_2"/>
    <property type="match status" value="1"/>
</dbReference>
<feature type="domain" description="Aldehyde oxidase/xanthine dehydrogenase a/b hammerhead" evidence="1">
    <location>
        <begin position="227"/>
        <end position="311"/>
    </location>
</feature>
<dbReference type="SMART" id="SM01008">
    <property type="entry name" value="Ald_Xan_dh_C"/>
    <property type="match status" value="1"/>
</dbReference>
<dbReference type="PANTHER" id="PTHR47495">
    <property type="entry name" value="ALDEHYDE DEHYDROGENASE"/>
    <property type="match status" value="1"/>
</dbReference>
<dbReference type="Proteomes" id="UP001500279">
    <property type="component" value="Unassembled WGS sequence"/>
</dbReference>
<gene>
    <name evidence="2" type="ORF">GCM10009107_06420</name>
</gene>
<protein>
    <submittedName>
        <fullName evidence="2">Xanthine dehydrogenase family protein molybdopterin-binding subunit</fullName>
    </submittedName>
</protein>
<dbReference type="SUPFAM" id="SSF56003">
    <property type="entry name" value="Molybdenum cofactor-binding domain"/>
    <property type="match status" value="2"/>
</dbReference>
<proteinExistence type="predicted"/>
<dbReference type="InterPro" id="IPR052516">
    <property type="entry name" value="N-heterocyclic_Hydroxylase"/>
</dbReference>
<dbReference type="Gene3D" id="3.30.365.10">
    <property type="entry name" value="Aldehyde oxidase/xanthine dehydrogenase, molybdopterin binding domain"/>
    <property type="match status" value="4"/>
</dbReference>
<dbReference type="InterPro" id="IPR037165">
    <property type="entry name" value="AldOxase/xan_DH_Mopterin-bd_sf"/>
</dbReference>
<name>A0ABN1JM78_9BURK</name>
<accession>A0ABN1JM78</accession>
<dbReference type="InterPro" id="IPR008274">
    <property type="entry name" value="AldOxase/xan_DH_MoCoBD1"/>
</dbReference>
<dbReference type="InterPro" id="IPR000674">
    <property type="entry name" value="Ald_Oxase/Xan_DH_a/b"/>
</dbReference>
<dbReference type="EMBL" id="BAAAEW010000004">
    <property type="protein sequence ID" value="GAA0742672.1"/>
    <property type="molecule type" value="Genomic_DNA"/>
</dbReference>
<reference evidence="2 3" key="1">
    <citation type="journal article" date="2019" name="Int. J. Syst. Evol. Microbiol.">
        <title>The Global Catalogue of Microorganisms (GCM) 10K type strain sequencing project: providing services to taxonomists for standard genome sequencing and annotation.</title>
        <authorList>
            <consortium name="The Broad Institute Genomics Platform"/>
            <consortium name="The Broad Institute Genome Sequencing Center for Infectious Disease"/>
            <person name="Wu L."/>
            <person name="Ma J."/>
        </authorList>
    </citation>
    <scope>NUCLEOTIDE SEQUENCE [LARGE SCALE GENOMIC DNA]</scope>
    <source>
        <strain evidence="2 3">JCM 15503</strain>
    </source>
</reference>
<dbReference type="Gene3D" id="3.90.1170.50">
    <property type="entry name" value="Aldehyde oxidase/xanthine dehydrogenase, a/b hammerhead"/>
    <property type="match status" value="1"/>
</dbReference>
<sequence length="751" mass="79066">MIVGWSGLPPRGRLGRADTLPPVAGEVGLNGWIKVARNGDVLLAMPYAEMGQGVHSTLALLVAEELDLAPTRVRLTAPAAGETLYGNVAVLAASLPVHPRSLEPGHETTGARLGQWMVRKVARELGIVITGGSSTVADAWEPLRLAAATARAQLLGAASLRWRLPVDEFQVQDGMVQHAASGNSAGYGELAEAAATVPAGSVKLKASPQWRLLGKPQPRSDTPAKSTGAARYGIDTRRPDMLFAVMRHAPALGGAPGAVDMDALLRRPGVQRVVRLGPVAGSTAGIAVVAHSSWHAKQAALAMDASWQGRPAGALDSAAIAASLAQTARNAADANHGFGFYNLGDAAASWRAGEQGGARRLEAAYQAPYLAHATMEPMNCTVQVTDQAVEIWAPTQVPEMARQLAARVAGVPLDKVTLHMTLIGGGFGRRLETDHVGQAVRVAMETGGRPVQLLWPREEDFTHDFYRPAGAALLRGVLSGDGKLQALSIHSAGDAITPRWMARNVPQLAGPVDMPDKTTAEGLFDLPYAVPNQRMAHVATQHDVPIGNWRSVGHSHNAFFSEAFIDELAHAAGADPLAFRLSLLADQPRHAAVLQRAAEKAGWGQPLPAGIARGLALHESFGTVVAQVLEVTLSDSKPRVLRVVCAVDCGLVLQPDIVAQQVESSVVFGLTAALYGRIDIVGGEVQQKNFPDQPLLSLRECPLIETHLITSTRTPTGIGEPAVPPVAPALANALFALTGQRLRSLPLTLAA</sequence>
<dbReference type="InterPro" id="IPR046867">
    <property type="entry name" value="AldOxase/xan_DH_MoCoBD2"/>
</dbReference>
<dbReference type="Pfam" id="PF02738">
    <property type="entry name" value="MoCoBD_1"/>
    <property type="match status" value="1"/>
</dbReference>
<dbReference type="InterPro" id="IPR012368">
    <property type="entry name" value="OxRdtase_Mopterin-bd_su_IorB"/>
</dbReference>
<dbReference type="PANTHER" id="PTHR47495:SF2">
    <property type="entry name" value="ALDEHYDE DEHYDROGENASE"/>
    <property type="match status" value="1"/>
</dbReference>